<evidence type="ECO:0000256" key="1">
    <source>
        <dbReference type="SAM" id="SignalP"/>
    </source>
</evidence>
<reference evidence="2 3" key="1">
    <citation type="submission" date="2019-03" db="EMBL/GenBank/DDBJ databases">
        <title>Deep-cultivation of Planctomycetes and their phenomic and genomic characterization uncovers novel biology.</title>
        <authorList>
            <person name="Wiegand S."/>
            <person name="Jogler M."/>
            <person name="Boedeker C."/>
            <person name="Pinto D."/>
            <person name="Vollmers J."/>
            <person name="Rivas-Marin E."/>
            <person name="Kohn T."/>
            <person name="Peeters S.H."/>
            <person name="Heuer A."/>
            <person name="Rast P."/>
            <person name="Oberbeckmann S."/>
            <person name="Bunk B."/>
            <person name="Jeske O."/>
            <person name="Meyerdierks A."/>
            <person name="Storesund J.E."/>
            <person name="Kallscheuer N."/>
            <person name="Luecker S."/>
            <person name="Lage O.M."/>
            <person name="Pohl T."/>
            <person name="Merkel B.J."/>
            <person name="Hornburger P."/>
            <person name="Mueller R.-W."/>
            <person name="Bruemmer F."/>
            <person name="Labrenz M."/>
            <person name="Spormann A.M."/>
            <person name="Op den Camp H."/>
            <person name="Overmann J."/>
            <person name="Amann R."/>
            <person name="Jetten M.S.M."/>
            <person name="Mascher T."/>
            <person name="Medema M.H."/>
            <person name="Devos D.P."/>
            <person name="Kaster A.-K."/>
            <person name="Ovreas L."/>
            <person name="Rohde M."/>
            <person name="Galperin M.Y."/>
            <person name="Jogler C."/>
        </authorList>
    </citation>
    <scope>NUCLEOTIDE SEQUENCE [LARGE SCALE GENOMIC DNA]</scope>
    <source>
        <strain evidence="2 3">Enr13</strain>
    </source>
</reference>
<evidence type="ECO:0000313" key="3">
    <source>
        <dbReference type="Proteomes" id="UP000319004"/>
    </source>
</evidence>
<feature type="signal peptide" evidence="1">
    <location>
        <begin position="1"/>
        <end position="35"/>
    </location>
</feature>
<proteinExistence type="predicted"/>
<dbReference type="KEGG" id="snep:Enr13x_62430"/>
<name>A0A518I012_9BACT</name>
<dbReference type="RefSeq" id="WP_145390458.1">
    <property type="nucleotide sequence ID" value="NZ_CP037423.1"/>
</dbReference>
<accession>A0A518I012</accession>
<gene>
    <name evidence="2" type="ORF">Enr13x_62430</name>
</gene>
<evidence type="ECO:0008006" key="4">
    <source>
        <dbReference type="Google" id="ProtNLM"/>
    </source>
</evidence>
<feature type="chain" id="PRO_5022008255" description="Matrixin" evidence="1">
    <location>
        <begin position="36"/>
        <end position="381"/>
    </location>
</feature>
<keyword evidence="3" id="KW-1185">Reference proteome</keyword>
<protein>
    <recommendedName>
        <fullName evidence="4">Matrixin</fullName>
    </recommendedName>
</protein>
<evidence type="ECO:0000313" key="2">
    <source>
        <dbReference type="EMBL" id="QDV46334.1"/>
    </source>
</evidence>
<sequence precursor="true">MATGTPSQALLCFRLRDFWNTAACLLLWCVSTLGAADVVAQGPSIPQAQIVLFTPSDVQPPPRAGYLDRLNQFGLYAEQFFHDGLTDWGYSPARKEIFHRGDDGNLSVIHVKGDLPAAGGAYKKQWISRQVHDKLKRDHGIKIAGNLYWIFVYVGDPPVRHDSYRGSGNSKDGGWAVLNYTNLPGKISPRSQMVTPLNDKLTLKGCIHEFGHGLGLPHIGPKVELGKGNTLMGPVNRIYRFHKMPDRTKAYLSEASAAILSAHPVFTGDPTARNKLPTTSFRQVTADYDRKSHAIIVRGKLEIDFPVHRVVVIDDRDDKIGGYWVKGFVAQVDSQSRFSLSIPNPGRKGQLKILAVYKNGAFTGNGTKRGIDSATLVPYRF</sequence>
<dbReference type="Proteomes" id="UP000319004">
    <property type="component" value="Chromosome"/>
</dbReference>
<dbReference type="OrthoDB" id="267032at2"/>
<organism evidence="2 3">
    <name type="scientific">Stieleria neptunia</name>
    <dbReference type="NCBI Taxonomy" id="2527979"/>
    <lineage>
        <taxon>Bacteria</taxon>
        <taxon>Pseudomonadati</taxon>
        <taxon>Planctomycetota</taxon>
        <taxon>Planctomycetia</taxon>
        <taxon>Pirellulales</taxon>
        <taxon>Pirellulaceae</taxon>
        <taxon>Stieleria</taxon>
    </lineage>
</organism>
<dbReference type="AlphaFoldDB" id="A0A518I012"/>
<dbReference type="SUPFAM" id="SSF55486">
    <property type="entry name" value="Metalloproteases ('zincins'), catalytic domain"/>
    <property type="match status" value="1"/>
</dbReference>
<dbReference type="EMBL" id="CP037423">
    <property type="protein sequence ID" value="QDV46334.1"/>
    <property type="molecule type" value="Genomic_DNA"/>
</dbReference>
<keyword evidence="1" id="KW-0732">Signal</keyword>